<reference evidence="10 11" key="1">
    <citation type="submission" date="2019-04" db="EMBL/GenBank/DDBJ databases">
        <title>Fungal friends and foes A comparative genomics study of 23 Aspergillus species from section Flavi.</title>
        <authorList>
            <consortium name="DOE Joint Genome Institute"/>
            <person name="Kjaerbolling I."/>
            <person name="Vesth T.C."/>
            <person name="Frisvad J.C."/>
            <person name="Nybo J.L."/>
            <person name="Theobald S."/>
            <person name="Kildgaard S."/>
            <person name="Petersen T.I."/>
            <person name="Kuo A."/>
            <person name="Sato A."/>
            <person name="Lyhne E.K."/>
            <person name="Kogle M.E."/>
            <person name="Wiebenga A."/>
            <person name="Kun R.S."/>
            <person name="Lubbers R.J."/>
            <person name="Makela M.R."/>
            <person name="Barry K."/>
            <person name="Chovatia M."/>
            <person name="Clum A."/>
            <person name="Daum C."/>
            <person name="Haridas S."/>
            <person name="He G."/>
            <person name="LaButti K."/>
            <person name="Lipzen A."/>
            <person name="Mondo S."/>
            <person name="Pangilinan J."/>
            <person name="Riley R."/>
            <person name="Salamov A."/>
            <person name="Simmons B.A."/>
            <person name="Magnuson J.K."/>
            <person name="Henrissat B."/>
            <person name="Mortensen U.H."/>
            <person name="Larsen T.O."/>
            <person name="De vries R.P."/>
            <person name="Grigoriev I.V."/>
            <person name="Machida M."/>
            <person name="Baker S.E."/>
            <person name="Andersen M.R."/>
        </authorList>
    </citation>
    <scope>NUCLEOTIDE SEQUENCE [LARGE SCALE GENOMIC DNA]</scope>
    <source>
        <strain evidence="10 11">CBS 117635</strain>
    </source>
</reference>
<dbReference type="EMBL" id="ML732769">
    <property type="protein sequence ID" value="KAB8278121.1"/>
    <property type="molecule type" value="Genomic_DNA"/>
</dbReference>
<dbReference type="GO" id="GO:0008270">
    <property type="term" value="F:zinc ion binding"/>
    <property type="evidence" value="ECO:0007669"/>
    <property type="project" value="UniProtKB-KW"/>
</dbReference>
<dbReference type="AlphaFoldDB" id="A0A5N6JGX4"/>
<dbReference type="PROSITE" id="PS00028">
    <property type="entry name" value="ZINC_FINGER_C2H2_1"/>
    <property type="match status" value="2"/>
</dbReference>
<evidence type="ECO:0000313" key="11">
    <source>
        <dbReference type="Proteomes" id="UP000326289"/>
    </source>
</evidence>
<dbReference type="FunFam" id="3.30.160.60:FF:000135">
    <property type="entry name" value="Zinc finger protein 358"/>
    <property type="match status" value="1"/>
</dbReference>
<gene>
    <name evidence="10" type="ORF">BDV30DRAFT_155973</name>
</gene>
<protein>
    <recommendedName>
        <fullName evidence="9">C2H2-type domain-containing protein</fullName>
    </recommendedName>
</protein>
<evidence type="ECO:0000256" key="6">
    <source>
        <dbReference type="ARBA" id="ARBA00022833"/>
    </source>
</evidence>
<dbReference type="PROSITE" id="PS50157">
    <property type="entry name" value="ZINC_FINGER_C2H2_2"/>
    <property type="match status" value="2"/>
</dbReference>
<keyword evidence="6" id="KW-0862">Zinc</keyword>
<evidence type="ECO:0000259" key="9">
    <source>
        <dbReference type="PROSITE" id="PS50157"/>
    </source>
</evidence>
<dbReference type="SUPFAM" id="SSF57667">
    <property type="entry name" value="beta-beta-alpha zinc fingers"/>
    <property type="match status" value="1"/>
</dbReference>
<dbReference type="PANTHER" id="PTHR40626:SF11">
    <property type="entry name" value="ZINC FINGER PROTEIN YPR022C"/>
    <property type="match status" value="1"/>
</dbReference>
<dbReference type="Pfam" id="PF00096">
    <property type="entry name" value="zf-C2H2"/>
    <property type="match status" value="2"/>
</dbReference>
<dbReference type="GO" id="GO:0000981">
    <property type="term" value="F:DNA-binding transcription factor activity, RNA polymerase II-specific"/>
    <property type="evidence" value="ECO:0007669"/>
    <property type="project" value="InterPro"/>
</dbReference>
<dbReference type="GO" id="GO:0000785">
    <property type="term" value="C:chromatin"/>
    <property type="evidence" value="ECO:0007669"/>
    <property type="project" value="TreeGrafter"/>
</dbReference>
<dbReference type="InterPro" id="IPR036236">
    <property type="entry name" value="Znf_C2H2_sf"/>
</dbReference>
<evidence type="ECO:0000256" key="5">
    <source>
        <dbReference type="ARBA" id="ARBA00022771"/>
    </source>
</evidence>
<evidence type="ECO:0000256" key="1">
    <source>
        <dbReference type="ARBA" id="ARBA00004123"/>
    </source>
</evidence>
<evidence type="ECO:0000313" key="10">
    <source>
        <dbReference type="EMBL" id="KAB8278121.1"/>
    </source>
</evidence>
<name>A0A5N6JGX4_9EURO</name>
<comment type="subcellular location">
    <subcellularLocation>
        <location evidence="1">Nucleus</location>
    </subcellularLocation>
</comment>
<dbReference type="Gene3D" id="3.30.160.60">
    <property type="entry name" value="Classic Zinc Finger"/>
    <property type="match status" value="2"/>
</dbReference>
<dbReference type="PANTHER" id="PTHR40626">
    <property type="entry name" value="MIP31509P"/>
    <property type="match status" value="1"/>
</dbReference>
<feature type="domain" description="C2H2-type" evidence="9">
    <location>
        <begin position="5"/>
        <end position="32"/>
    </location>
</feature>
<accession>A0A5N6JGX4</accession>
<keyword evidence="3" id="KW-0479">Metal-binding</keyword>
<dbReference type="Proteomes" id="UP000326289">
    <property type="component" value="Unassembled WGS sequence"/>
</dbReference>
<proteinExistence type="inferred from homology"/>
<evidence type="ECO:0000256" key="8">
    <source>
        <dbReference type="PROSITE-ProRule" id="PRU00042"/>
    </source>
</evidence>
<evidence type="ECO:0000256" key="4">
    <source>
        <dbReference type="ARBA" id="ARBA00022737"/>
    </source>
</evidence>
<sequence>MAQRVSCPQCSKTFSKREHLNRHRLSHTGERPFQCQICSKPFSRRDVLLRHQRGHFELASSPSNTNGARLNRKRALRGELAEVSGYEMSEEVPGYAAAQSSRQRPLLVVSHDQVHWTCHHQIIHMSPAEDCRTIYL</sequence>
<dbReference type="GO" id="GO:0005634">
    <property type="term" value="C:nucleus"/>
    <property type="evidence" value="ECO:0007669"/>
    <property type="project" value="UniProtKB-SubCell"/>
</dbReference>
<evidence type="ECO:0000256" key="3">
    <source>
        <dbReference type="ARBA" id="ARBA00022723"/>
    </source>
</evidence>
<keyword evidence="7" id="KW-0539">Nucleus</keyword>
<dbReference type="InterPro" id="IPR013087">
    <property type="entry name" value="Znf_C2H2_type"/>
</dbReference>
<organism evidence="10 11">
    <name type="scientific">Aspergillus minisclerotigenes</name>
    <dbReference type="NCBI Taxonomy" id="656917"/>
    <lineage>
        <taxon>Eukaryota</taxon>
        <taxon>Fungi</taxon>
        <taxon>Dikarya</taxon>
        <taxon>Ascomycota</taxon>
        <taxon>Pezizomycotina</taxon>
        <taxon>Eurotiomycetes</taxon>
        <taxon>Eurotiomycetidae</taxon>
        <taxon>Eurotiales</taxon>
        <taxon>Aspergillaceae</taxon>
        <taxon>Aspergillus</taxon>
        <taxon>Aspergillus subgen. Circumdati</taxon>
    </lineage>
</organism>
<dbReference type="FunFam" id="3.30.160.60:FF:000744">
    <property type="entry name" value="zinc finger E-box-binding homeobox 1"/>
    <property type="match status" value="1"/>
</dbReference>
<keyword evidence="11" id="KW-1185">Reference proteome</keyword>
<dbReference type="GO" id="GO:0000978">
    <property type="term" value="F:RNA polymerase II cis-regulatory region sequence-specific DNA binding"/>
    <property type="evidence" value="ECO:0007669"/>
    <property type="project" value="InterPro"/>
</dbReference>
<keyword evidence="4" id="KW-0677">Repeat</keyword>
<keyword evidence="5 8" id="KW-0863">Zinc-finger</keyword>
<evidence type="ECO:0000256" key="2">
    <source>
        <dbReference type="ARBA" id="ARBA00006991"/>
    </source>
</evidence>
<dbReference type="InterPro" id="IPR051059">
    <property type="entry name" value="VerF-like"/>
</dbReference>
<dbReference type="SMART" id="SM00355">
    <property type="entry name" value="ZnF_C2H2"/>
    <property type="match status" value="2"/>
</dbReference>
<evidence type="ECO:0000256" key="7">
    <source>
        <dbReference type="ARBA" id="ARBA00023242"/>
    </source>
</evidence>
<comment type="similarity">
    <text evidence="2">Belongs to the krueppel C2H2-type zinc-finger protein family.</text>
</comment>
<feature type="domain" description="C2H2-type" evidence="9">
    <location>
        <begin position="33"/>
        <end position="55"/>
    </location>
</feature>